<dbReference type="Proteomes" id="UP001175261">
    <property type="component" value="Unassembled WGS sequence"/>
</dbReference>
<feature type="region of interest" description="Disordered" evidence="1">
    <location>
        <begin position="1"/>
        <end position="29"/>
    </location>
</feature>
<dbReference type="AlphaFoldDB" id="A0AA39GAN2"/>
<feature type="compositionally biased region" description="Basic and acidic residues" evidence="1">
    <location>
        <begin position="1"/>
        <end position="21"/>
    </location>
</feature>
<reference evidence="2" key="1">
    <citation type="submission" date="2022-10" db="EMBL/GenBank/DDBJ databases">
        <title>Determination and structural analysis of whole genome sequence of Sarocladium strictum F4-1.</title>
        <authorList>
            <person name="Hu L."/>
            <person name="Jiang Y."/>
        </authorList>
    </citation>
    <scope>NUCLEOTIDE SEQUENCE</scope>
    <source>
        <strain evidence="2">F4-1</strain>
    </source>
</reference>
<feature type="region of interest" description="Disordered" evidence="1">
    <location>
        <begin position="78"/>
        <end position="135"/>
    </location>
</feature>
<feature type="compositionally biased region" description="Polar residues" evidence="1">
    <location>
        <begin position="104"/>
        <end position="135"/>
    </location>
</feature>
<evidence type="ECO:0000313" key="2">
    <source>
        <dbReference type="EMBL" id="KAK0383805.1"/>
    </source>
</evidence>
<comment type="caution">
    <text evidence="2">The sequence shown here is derived from an EMBL/GenBank/DDBJ whole genome shotgun (WGS) entry which is preliminary data.</text>
</comment>
<evidence type="ECO:0000313" key="3">
    <source>
        <dbReference type="Proteomes" id="UP001175261"/>
    </source>
</evidence>
<evidence type="ECO:0000256" key="1">
    <source>
        <dbReference type="SAM" id="MobiDB-lite"/>
    </source>
</evidence>
<proteinExistence type="predicted"/>
<feature type="region of interest" description="Disordered" evidence="1">
    <location>
        <begin position="190"/>
        <end position="216"/>
    </location>
</feature>
<organism evidence="2 3">
    <name type="scientific">Sarocladium strictum</name>
    <name type="common">Black bundle disease fungus</name>
    <name type="synonym">Acremonium strictum</name>
    <dbReference type="NCBI Taxonomy" id="5046"/>
    <lineage>
        <taxon>Eukaryota</taxon>
        <taxon>Fungi</taxon>
        <taxon>Dikarya</taxon>
        <taxon>Ascomycota</taxon>
        <taxon>Pezizomycotina</taxon>
        <taxon>Sordariomycetes</taxon>
        <taxon>Hypocreomycetidae</taxon>
        <taxon>Hypocreales</taxon>
        <taxon>Sarocladiaceae</taxon>
        <taxon>Sarocladium</taxon>
    </lineage>
</organism>
<name>A0AA39GAN2_SARSR</name>
<accession>A0AA39GAN2</accession>
<evidence type="ECO:0008006" key="4">
    <source>
        <dbReference type="Google" id="ProtNLM"/>
    </source>
</evidence>
<gene>
    <name evidence="2" type="ORF">NLU13_9716</name>
</gene>
<sequence length="357" mass="39543">MSPVGKKTESIEKPASRRERGVLAQRAYRKRHASKFQTLKEENERLRDAINRIGVVASGEGRLNTDLDNAIALAKNVAASGEDSSDTASQRDRAASASAASSQKCPRSNDQEASPTPQNAPKTWSSTPGYRNIPTSSGILVDGNMGMRSFSIPSNCITYLGDNKSDSLAGCMYRAVLSIAIQRWHKHFQRQRRSQSPDRPLLQHSNGTPFSVQNLADPPSSSVLDNAFPLLHLPTTDNLIPQCIFSRPPSEEPGDLSPTCAHDVVKRCRINEPEGWWRASDGIETYLRQQAMTPEAMSIFEEVMRGGGTKQQIHETKSMLEGLARNYKCFGDGPRWNAVYVTVAMDMFRKDILGEEY</sequence>
<protein>
    <recommendedName>
        <fullName evidence="4">BZIP domain-containing protein</fullName>
    </recommendedName>
</protein>
<keyword evidence="3" id="KW-1185">Reference proteome</keyword>
<dbReference type="EMBL" id="JAPDFR010000009">
    <property type="protein sequence ID" value="KAK0383805.1"/>
    <property type="molecule type" value="Genomic_DNA"/>
</dbReference>
<feature type="compositionally biased region" description="Polar residues" evidence="1">
    <location>
        <begin position="203"/>
        <end position="216"/>
    </location>
</feature>